<dbReference type="EMBL" id="JBHSWG010000001">
    <property type="protein sequence ID" value="MFC6760457.1"/>
    <property type="molecule type" value="Genomic_DNA"/>
</dbReference>
<dbReference type="PANTHER" id="PTHR41328:SF2">
    <property type="entry name" value="TERMINASE SMALL SUBUNIT"/>
    <property type="match status" value="1"/>
</dbReference>
<keyword evidence="1" id="KW-1188">Viral release from host cell</keyword>
<evidence type="ECO:0000256" key="2">
    <source>
        <dbReference type="ARBA" id="ARBA00023219"/>
    </source>
</evidence>
<evidence type="ECO:0000256" key="1">
    <source>
        <dbReference type="ARBA" id="ARBA00022612"/>
    </source>
</evidence>
<dbReference type="PANTHER" id="PTHR41328">
    <property type="entry name" value="TERMINASE SMALL SUBUNIT-RELATED"/>
    <property type="match status" value="1"/>
</dbReference>
<reference evidence="4" key="1">
    <citation type="journal article" date="2019" name="Int. J. Syst. Evol. Microbiol.">
        <title>The Global Catalogue of Microorganisms (GCM) 10K type strain sequencing project: providing services to taxonomists for standard genome sequencing and annotation.</title>
        <authorList>
            <consortium name="The Broad Institute Genomics Platform"/>
            <consortium name="The Broad Institute Genome Sequencing Center for Infectious Disease"/>
            <person name="Wu L."/>
            <person name="Ma J."/>
        </authorList>
    </citation>
    <scope>NUCLEOTIDE SEQUENCE [LARGE SCALE GENOMIC DNA]</scope>
    <source>
        <strain evidence="4">CCUG 66188</strain>
    </source>
</reference>
<dbReference type="Proteomes" id="UP001596353">
    <property type="component" value="Unassembled WGS sequence"/>
</dbReference>
<evidence type="ECO:0000313" key="3">
    <source>
        <dbReference type="EMBL" id="MFC6760457.1"/>
    </source>
</evidence>
<gene>
    <name evidence="3" type="ORF">ACFQFQ_14670</name>
</gene>
<organism evidence="3 4">
    <name type="scientific">Sulfitobacter porphyrae</name>
    <dbReference type="NCBI Taxonomy" id="1246864"/>
    <lineage>
        <taxon>Bacteria</taxon>
        <taxon>Pseudomonadati</taxon>
        <taxon>Pseudomonadota</taxon>
        <taxon>Alphaproteobacteria</taxon>
        <taxon>Rhodobacterales</taxon>
        <taxon>Roseobacteraceae</taxon>
        <taxon>Sulfitobacter</taxon>
    </lineage>
</organism>
<dbReference type="InterPro" id="IPR005335">
    <property type="entry name" value="Terminase_ssu"/>
</dbReference>
<protein>
    <submittedName>
        <fullName evidence="3">Terminase small subunit</fullName>
    </submittedName>
</protein>
<comment type="caution">
    <text evidence="3">The sequence shown here is derived from an EMBL/GenBank/DDBJ whole genome shotgun (WGS) entry which is preliminary data.</text>
</comment>
<proteinExistence type="predicted"/>
<dbReference type="InterPro" id="IPR052404">
    <property type="entry name" value="SPP1-like_terminase"/>
</dbReference>
<keyword evidence="2" id="KW-0231">Viral genome packaging</keyword>
<evidence type="ECO:0000313" key="4">
    <source>
        <dbReference type="Proteomes" id="UP001596353"/>
    </source>
</evidence>
<sequence length="154" mass="17017">MDLNATQAAIRAGYSEKTAGQQGFELLKKPEIEAALAEAQAERSKRTQIDADWVLMRLASEATADLADIIDENGSIRPITEWPIIWRQGLVAGIDVQEDLVEGVKTGETVKLKLSDRIRRIELIGKHVNVQAFRDQVHNTGAVTLNVTQEDAEL</sequence>
<dbReference type="Gene3D" id="1.10.10.1400">
    <property type="entry name" value="Terminase, small subunit, N-terminal DNA-binding domain, HTH motif"/>
    <property type="match status" value="1"/>
</dbReference>
<name>A0ABW2B4F3_9RHOB</name>
<keyword evidence="4" id="KW-1185">Reference proteome</keyword>
<accession>A0ABW2B4F3</accession>
<dbReference type="Pfam" id="PF03592">
    <property type="entry name" value="Terminase_2"/>
    <property type="match status" value="1"/>
</dbReference>
<dbReference type="InterPro" id="IPR038713">
    <property type="entry name" value="Terminase_Gp1_N_sf"/>
</dbReference>